<dbReference type="Pfam" id="PF19700">
    <property type="entry name" value="DUF6198"/>
    <property type="match status" value="1"/>
</dbReference>
<evidence type="ECO:0000256" key="1">
    <source>
        <dbReference type="SAM" id="Phobius"/>
    </source>
</evidence>
<evidence type="ECO:0000313" key="3">
    <source>
        <dbReference type="Proteomes" id="UP000287352"/>
    </source>
</evidence>
<keyword evidence="1" id="KW-0812">Transmembrane</keyword>
<sequence length="213" mass="23171">MYQLSWKTYLSWSYLVRMIVVISGLFLYALGIVLTYRSGIGLDPWDVFHQGISKHTPLTFGTANIAVGAILIGLSLFLKVYPGVGTLLNMLLIGSFVDLIIRLNLISDPGNIPFLLRLLIDVLGVAVIGLGTALYISPRLGAGPRDGLMVRLQEITKIRVSLVRAAIEITVLVLGYLLGGTVGIGTLLFALGIGPAVEASFYLIKRLQKYLRL</sequence>
<reference evidence="3" key="1">
    <citation type="submission" date="2018-12" db="EMBL/GenBank/DDBJ databases">
        <title>Tengunoibacter tsumagoiensis gen. nov., sp. nov., Dictyobacter kobayashii sp. nov., D. alpinus sp. nov., and D. joshuensis sp. nov. and description of Dictyobacteraceae fam. nov. within the order Ktedonobacterales isolated from Tengu-no-mugimeshi.</title>
        <authorList>
            <person name="Wang C.M."/>
            <person name="Zheng Y."/>
            <person name="Sakai Y."/>
            <person name="Toyoda A."/>
            <person name="Minakuchi Y."/>
            <person name="Abe K."/>
            <person name="Yokota A."/>
            <person name="Yabe S."/>
        </authorList>
    </citation>
    <scope>NUCLEOTIDE SEQUENCE [LARGE SCALE GENOMIC DNA]</scope>
    <source>
        <strain evidence="3">Uno3</strain>
    </source>
</reference>
<evidence type="ECO:0000313" key="2">
    <source>
        <dbReference type="EMBL" id="GCE15240.1"/>
    </source>
</evidence>
<proteinExistence type="predicted"/>
<feature type="transmembrane region" description="Helical" evidence="1">
    <location>
        <begin position="84"/>
        <end position="103"/>
    </location>
</feature>
<feature type="transmembrane region" description="Helical" evidence="1">
    <location>
        <begin position="12"/>
        <end position="36"/>
    </location>
</feature>
<keyword evidence="1" id="KW-1133">Transmembrane helix</keyword>
<feature type="transmembrane region" description="Helical" evidence="1">
    <location>
        <begin position="158"/>
        <end position="178"/>
    </location>
</feature>
<feature type="transmembrane region" description="Helical" evidence="1">
    <location>
        <begin position="184"/>
        <end position="204"/>
    </location>
</feature>
<accession>A0A402A7T8</accession>
<dbReference type="EMBL" id="BIFR01000002">
    <property type="protein sequence ID" value="GCE15240.1"/>
    <property type="molecule type" value="Genomic_DNA"/>
</dbReference>
<name>A0A402A7T8_9CHLR</name>
<organism evidence="2 3">
    <name type="scientific">Tengunoibacter tsumagoiensis</name>
    <dbReference type="NCBI Taxonomy" id="2014871"/>
    <lineage>
        <taxon>Bacteria</taxon>
        <taxon>Bacillati</taxon>
        <taxon>Chloroflexota</taxon>
        <taxon>Ktedonobacteria</taxon>
        <taxon>Ktedonobacterales</taxon>
        <taxon>Dictyobacteraceae</taxon>
        <taxon>Tengunoibacter</taxon>
    </lineage>
</organism>
<keyword evidence="1" id="KW-0472">Membrane</keyword>
<feature type="transmembrane region" description="Helical" evidence="1">
    <location>
        <begin position="115"/>
        <end position="137"/>
    </location>
</feature>
<dbReference type="RefSeq" id="WP_126582727.1">
    <property type="nucleotide sequence ID" value="NZ_BIFR01000002.1"/>
</dbReference>
<feature type="transmembrane region" description="Helical" evidence="1">
    <location>
        <begin position="56"/>
        <end position="77"/>
    </location>
</feature>
<dbReference type="OrthoDB" id="154912at2"/>
<gene>
    <name evidence="2" type="ORF">KTT_50990</name>
</gene>
<dbReference type="Proteomes" id="UP000287352">
    <property type="component" value="Unassembled WGS sequence"/>
</dbReference>
<keyword evidence="3" id="KW-1185">Reference proteome</keyword>
<dbReference type="InterPro" id="IPR038750">
    <property type="entry name" value="YczE/YyaS-like"/>
</dbReference>
<dbReference type="AlphaFoldDB" id="A0A402A7T8"/>
<dbReference type="PANTHER" id="PTHR40078">
    <property type="entry name" value="INTEGRAL MEMBRANE PROTEIN-RELATED"/>
    <property type="match status" value="1"/>
</dbReference>
<comment type="caution">
    <text evidence="2">The sequence shown here is derived from an EMBL/GenBank/DDBJ whole genome shotgun (WGS) entry which is preliminary data.</text>
</comment>
<dbReference type="PANTHER" id="PTHR40078:SF1">
    <property type="entry name" value="INTEGRAL MEMBRANE PROTEIN"/>
    <property type="match status" value="1"/>
</dbReference>
<protein>
    <submittedName>
        <fullName evidence="2">Membrane protein</fullName>
    </submittedName>
</protein>